<keyword evidence="2" id="KW-0805">Transcription regulation</keyword>
<dbReference type="PANTHER" id="PTHR43133:SF51">
    <property type="entry name" value="RNA POLYMERASE SIGMA FACTOR"/>
    <property type="match status" value="1"/>
</dbReference>
<dbReference type="Pfam" id="PF08281">
    <property type="entry name" value="Sigma70_r4_2"/>
    <property type="match status" value="1"/>
</dbReference>
<dbReference type="NCBIfam" id="TIGR02984">
    <property type="entry name" value="Sig-70_plancto1"/>
    <property type="match status" value="1"/>
</dbReference>
<feature type="domain" description="RNA polymerase sigma factor 70 region 4 type 2" evidence="6">
    <location>
        <begin position="142"/>
        <end position="193"/>
    </location>
</feature>
<dbReference type="CDD" id="cd06171">
    <property type="entry name" value="Sigma70_r4"/>
    <property type="match status" value="1"/>
</dbReference>
<keyword evidence="3" id="KW-0731">Sigma factor</keyword>
<dbReference type="PANTHER" id="PTHR43133">
    <property type="entry name" value="RNA POLYMERASE ECF-TYPE SIGMA FACTO"/>
    <property type="match status" value="1"/>
</dbReference>
<evidence type="ECO:0000256" key="3">
    <source>
        <dbReference type="ARBA" id="ARBA00023082"/>
    </source>
</evidence>
<dbReference type="InterPro" id="IPR039425">
    <property type="entry name" value="RNA_pol_sigma-70-like"/>
</dbReference>
<comment type="similarity">
    <text evidence="1">Belongs to the sigma-70 factor family. ECF subfamily.</text>
</comment>
<protein>
    <submittedName>
        <fullName evidence="7">Transcriptional control</fullName>
    </submittedName>
</protein>
<dbReference type="GO" id="GO:0006352">
    <property type="term" value="P:DNA-templated transcription initiation"/>
    <property type="evidence" value="ECO:0007669"/>
    <property type="project" value="InterPro"/>
</dbReference>
<dbReference type="GO" id="GO:0003677">
    <property type="term" value="F:DNA binding"/>
    <property type="evidence" value="ECO:0007669"/>
    <property type="project" value="InterPro"/>
</dbReference>
<keyword evidence="4" id="KW-0804">Transcription</keyword>
<evidence type="ECO:0000259" key="6">
    <source>
        <dbReference type="Pfam" id="PF08281"/>
    </source>
</evidence>
<dbReference type="InterPro" id="IPR013324">
    <property type="entry name" value="RNA_pol_sigma_r3/r4-like"/>
</dbReference>
<evidence type="ECO:0000313" key="8">
    <source>
        <dbReference type="Proteomes" id="UP000214646"/>
    </source>
</evidence>
<dbReference type="Pfam" id="PF04542">
    <property type="entry name" value="Sigma70_r2"/>
    <property type="match status" value="1"/>
</dbReference>
<name>A0A225CZF6_9BACT</name>
<dbReference type="InterPro" id="IPR014284">
    <property type="entry name" value="RNA_pol_sigma-70_dom"/>
</dbReference>
<organism evidence="7 8">
    <name type="scientific">Fimbriiglobus ruber</name>
    <dbReference type="NCBI Taxonomy" id="1908690"/>
    <lineage>
        <taxon>Bacteria</taxon>
        <taxon>Pseudomonadati</taxon>
        <taxon>Planctomycetota</taxon>
        <taxon>Planctomycetia</taxon>
        <taxon>Gemmatales</taxon>
        <taxon>Gemmataceae</taxon>
        <taxon>Fimbriiglobus</taxon>
    </lineage>
</organism>
<evidence type="ECO:0000256" key="2">
    <source>
        <dbReference type="ARBA" id="ARBA00023015"/>
    </source>
</evidence>
<keyword evidence="8" id="KW-1185">Reference proteome</keyword>
<evidence type="ECO:0000313" key="7">
    <source>
        <dbReference type="EMBL" id="OWK34750.1"/>
    </source>
</evidence>
<dbReference type="SUPFAM" id="SSF88946">
    <property type="entry name" value="Sigma2 domain of RNA polymerase sigma factors"/>
    <property type="match status" value="1"/>
</dbReference>
<dbReference type="InterPro" id="IPR007627">
    <property type="entry name" value="RNA_pol_sigma70_r2"/>
</dbReference>
<evidence type="ECO:0000256" key="4">
    <source>
        <dbReference type="ARBA" id="ARBA00023163"/>
    </source>
</evidence>
<dbReference type="OrthoDB" id="265297at2"/>
<dbReference type="InterPro" id="IPR036388">
    <property type="entry name" value="WH-like_DNA-bd_sf"/>
</dbReference>
<dbReference type="NCBIfam" id="TIGR02937">
    <property type="entry name" value="sigma70-ECF"/>
    <property type="match status" value="1"/>
</dbReference>
<dbReference type="AlphaFoldDB" id="A0A225CZF6"/>
<dbReference type="Gene3D" id="1.10.10.10">
    <property type="entry name" value="Winged helix-like DNA-binding domain superfamily/Winged helix DNA-binding domain"/>
    <property type="match status" value="1"/>
</dbReference>
<dbReference type="InterPro" id="IPR014326">
    <property type="entry name" value="RNA_pol_sigma-70_Plancto"/>
</dbReference>
<gene>
    <name evidence="7" type="ORF">FRUB_09592</name>
</gene>
<comment type="caution">
    <text evidence="7">The sequence shown here is derived from an EMBL/GenBank/DDBJ whole genome shotgun (WGS) entry which is preliminary data.</text>
</comment>
<dbReference type="InterPro" id="IPR013249">
    <property type="entry name" value="RNA_pol_sigma70_r4_t2"/>
</dbReference>
<dbReference type="EMBL" id="NIDE01000019">
    <property type="protein sequence ID" value="OWK34750.1"/>
    <property type="molecule type" value="Genomic_DNA"/>
</dbReference>
<accession>A0A225CZF6</accession>
<dbReference type="InterPro" id="IPR013325">
    <property type="entry name" value="RNA_pol_sigma_r2"/>
</dbReference>
<reference evidence="8" key="1">
    <citation type="submission" date="2017-06" db="EMBL/GenBank/DDBJ databases">
        <title>Genome analysis of Fimbriiglobus ruber SP5, the first member of the order Planctomycetales with confirmed chitinolytic capability.</title>
        <authorList>
            <person name="Ravin N.V."/>
            <person name="Rakitin A.L."/>
            <person name="Ivanova A.A."/>
            <person name="Beletsky A.V."/>
            <person name="Kulichevskaya I.S."/>
            <person name="Mardanov A.V."/>
            <person name="Dedysh S.N."/>
        </authorList>
    </citation>
    <scope>NUCLEOTIDE SEQUENCE [LARGE SCALE GENOMIC DNA]</scope>
    <source>
        <strain evidence="8">SP5</strain>
    </source>
</reference>
<evidence type="ECO:0000259" key="5">
    <source>
        <dbReference type="Pfam" id="PF04542"/>
    </source>
</evidence>
<dbReference type="SUPFAM" id="SSF88659">
    <property type="entry name" value="Sigma3 and sigma4 domains of RNA polymerase sigma factors"/>
    <property type="match status" value="1"/>
</dbReference>
<dbReference type="Gene3D" id="1.10.1740.10">
    <property type="match status" value="1"/>
</dbReference>
<sequence>MTTDVDRLILDARAGDPATLGRLLELYRNYLRLLARIEIGRRLQGKVDASDVVQEVFLDAHRYFPSFRGEAEPQFVHWLREILAGTLANQVRRYLGTRARDARLEREIGGDVNHSSFALGLIPADRGSSPSEHASKGEQTLLIAEALSRLPEDYQTVIVLRHLEGLSFPQIAERMGRTVDSVEKLWLRGLTKLRKAFGADQ</sequence>
<proteinExistence type="inferred from homology"/>
<dbReference type="GO" id="GO:0016987">
    <property type="term" value="F:sigma factor activity"/>
    <property type="evidence" value="ECO:0007669"/>
    <property type="project" value="UniProtKB-KW"/>
</dbReference>
<dbReference type="RefSeq" id="WP_088260001.1">
    <property type="nucleotide sequence ID" value="NZ_NIDE01000019.1"/>
</dbReference>
<evidence type="ECO:0000256" key="1">
    <source>
        <dbReference type="ARBA" id="ARBA00010641"/>
    </source>
</evidence>
<dbReference type="Proteomes" id="UP000214646">
    <property type="component" value="Unassembled WGS sequence"/>
</dbReference>
<feature type="domain" description="RNA polymerase sigma-70 region 2" evidence="5">
    <location>
        <begin position="26"/>
        <end position="93"/>
    </location>
</feature>